<evidence type="ECO:0000256" key="1">
    <source>
        <dbReference type="SAM" id="SignalP"/>
    </source>
</evidence>
<accession>A0ABQ5R6J3</accession>
<evidence type="ECO:0008006" key="4">
    <source>
        <dbReference type="Google" id="ProtNLM"/>
    </source>
</evidence>
<dbReference type="EMBL" id="BSDI01000050">
    <property type="protein sequence ID" value="GLI01833.1"/>
    <property type="molecule type" value="Genomic_DNA"/>
</dbReference>
<reference evidence="2" key="1">
    <citation type="submission" date="2022-12" db="EMBL/GenBank/DDBJ databases">
        <title>New Phytohabitans aurantiacus sp. RD004123 nov., an actinomycete isolated from soil.</title>
        <authorList>
            <person name="Triningsih D.W."/>
            <person name="Harunari E."/>
            <person name="Igarashi Y."/>
        </authorList>
    </citation>
    <scope>NUCLEOTIDE SEQUENCE</scope>
    <source>
        <strain evidence="2">RD004123</strain>
    </source>
</reference>
<protein>
    <recommendedName>
        <fullName evidence="4">Peptidase inhibitor family I36</fullName>
    </recommendedName>
</protein>
<feature type="signal peptide" evidence="1">
    <location>
        <begin position="1"/>
        <end position="30"/>
    </location>
</feature>
<name>A0ABQ5R6J3_9ACTN</name>
<comment type="caution">
    <text evidence="2">The sequence shown here is derived from an EMBL/GenBank/DDBJ whole genome shotgun (WGS) entry which is preliminary data.</text>
</comment>
<proteinExistence type="predicted"/>
<sequence>MDFLKRQALLAAVVSVAISLVGFAPGPAQAAPSGGDCPFVNTVCLFEGENFTGDRFTVSSLSSSGVCVSLVDHGWADRAHSAINTNTGSAALFMNDDCLGGPFQISGGSSRPSFGGFTPDSIWVP</sequence>
<keyword evidence="3" id="KW-1185">Reference proteome</keyword>
<organism evidence="2 3">
    <name type="scientific">Phytohabitans aurantiacus</name>
    <dbReference type="NCBI Taxonomy" id="3016789"/>
    <lineage>
        <taxon>Bacteria</taxon>
        <taxon>Bacillati</taxon>
        <taxon>Actinomycetota</taxon>
        <taxon>Actinomycetes</taxon>
        <taxon>Micromonosporales</taxon>
        <taxon>Micromonosporaceae</taxon>
    </lineage>
</organism>
<dbReference type="Pfam" id="PF03995">
    <property type="entry name" value="Inhibitor_I36"/>
    <property type="match status" value="1"/>
</dbReference>
<dbReference type="RefSeq" id="WP_281903183.1">
    <property type="nucleotide sequence ID" value="NZ_BSDI01000050.1"/>
</dbReference>
<evidence type="ECO:0000313" key="3">
    <source>
        <dbReference type="Proteomes" id="UP001144280"/>
    </source>
</evidence>
<evidence type="ECO:0000313" key="2">
    <source>
        <dbReference type="EMBL" id="GLI01833.1"/>
    </source>
</evidence>
<keyword evidence="1" id="KW-0732">Signal</keyword>
<gene>
    <name evidence="2" type="ORF">Pa4123_71100</name>
</gene>
<dbReference type="Proteomes" id="UP001144280">
    <property type="component" value="Unassembled WGS sequence"/>
</dbReference>
<dbReference type="Gene3D" id="2.60.20.10">
    <property type="entry name" value="Crystallins"/>
    <property type="match status" value="1"/>
</dbReference>
<feature type="chain" id="PRO_5045238095" description="Peptidase inhibitor family I36" evidence="1">
    <location>
        <begin position="31"/>
        <end position="125"/>
    </location>
</feature>